<dbReference type="InterPro" id="IPR000477">
    <property type="entry name" value="RT_dom"/>
</dbReference>
<name>A0A7M5U936_9CNID</name>
<dbReference type="SUPFAM" id="SSF56672">
    <property type="entry name" value="DNA/RNA polymerases"/>
    <property type="match status" value="1"/>
</dbReference>
<dbReference type="PANTHER" id="PTHR47027">
    <property type="entry name" value="REVERSE TRANSCRIPTASE DOMAIN-CONTAINING PROTEIN"/>
    <property type="match status" value="1"/>
</dbReference>
<keyword evidence="3" id="KW-1185">Reference proteome</keyword>
<dbReference type="Proteomes" id="UP000594262">
    <property type="component" value="Unplaced"/>
</dbReference>
<protein>
    <recommendedName>
        <fullName evidence="1">Reverse transcriptase domain-containing protein</fullName>
    </recommendedName>
</protein>
<dbReference type="Pfam" id="PF00078">
    <property type="entry name" value="RVT_1"/>
    <property type="match status" value="1"/>
</dbReference>
<accession>A0A7M5U936</accession>
<evidence type="ECO:0000313" key="3">
    <source>
        <dbReference type="Proteomes" id="UP000594262"/>
    </source>
</evidence>
<dbReference type="PANTHER" id="PTHR47027:SF20">
    <property type="entry name" value="REVERSE TRANSCRIPTASE-LIKE PROTEIN WITH RNA-DIRECTED DNA POLYMERASE DOMAIN"/>
    <property type="match status" value="1"/>
</dbReference>
<organism evidence="2 3">
    <name type="scientific">Clytia hemisphaerica</name>
    <dbReference type="NCBI Taxonomy" id="252671"/>
    <lineage>
        <taxon>Eukaryota</taxon>
        <taxon>Metazoa</taxon>
        <taxon>Cnidaria</taxon>
        <taxon>Hydrozoa</taxon>
        <taxon>Hydroidolina</taxon>
        <taxon>Leptothecata</taxon>
        <taxon>Obeliida</taxon>
        <taxon>Clytiidae</taxon>
        <taxon>Clytia</taxon>
    </lineage>
</organism>
<dbReference type="PROSITE" id="PS50878">
    <property type="entry name" value="RT_POL"/>
    <property type="match status" value="1"/>
</dbReference>
<evidence type="ECO:0000313" key="2">
    <source>
        <dbReference type="EnsemblMetazoa" id="CLYHEMP007759.1"/>
    </source>
</evidence>
<evidence type="ECO:0000259" key="1">
    <source>
        <dbReference type="PROSITE" id="PS50878"/>
    </source>
</evidence>
<feature type="domain" description="Reverse transcriptase" evidence="1">
    <location>
        <begin position="1"/>
        <end position="225"/>
    </location>
</feature>
<proteinExistence type="predicted"/>
<dbReference type="AlphaFoldDB" id="A0A7M5U936"/>
<dbReference type="InterPro" id="IPR043502">
    <property type="entry name" value="DNA/RNA_pol_sf"/>
</dbReference>
<dbReference type="OrthoDB" id="425681at2759"/>
<sequence>FTLKRVQQITQKKLQPLYLLFVDLTAAFDHISRDWLFKSIEMRFPADQIPRLVTILNSLYKRTTLTYEEIQTTFETTSGVRQGGPESPFLFNLFIDFVMRIFINNATHANIKFYEHRYRINLRSVSREERLSMRSKNRNHEGNVNLPWCGYADDLILFIQSQSELQKATEILDNVFERFGLKINEQKTETMILNSTEPDYPKSIITIRNIPIKNVEKFKYLGAFTKYDQPNTGDV</sequence>
<reference evidence="2" key="1">
    <citation type="submission" date="2021-01" db="UniProtKB">
        <authorList>
            <consortium name="EnsemblMetazoa"/>
        </authorList>
    </citation>
    <scope>IDENTIFICATION</scope>
</reference>
<dbReference type="EnsemblMetazoa" id="CLYHEMT007759.1">
    <property type="protein sequence ID" value="CLYHEMP007759.1"/>
    <property type="gene ID" value="CLYHEMG007759"/>
</dbReference>